<reference evidence="15 16" key="1">
    <citation type="submission" date="2019-04" db="EMBL/GenBank/DDBJ databases">
        <authorList>
            <person name="Embree M."/>
            <person name="Gaffney J.R."/>
        </authorList>
    </citation>
    <scope>NUCLEOTIDE SEQUENCE [LARGE SCALE GENOMIC DNA]</scope>
    <source>
        <strain evidence="15 16">JE7A12</strain>
    </source>
</reference>
<dbReference type="InterPro" id="IPR006046">
    <property type="entry name" value="Alpha_amylase"/>
</dbReference>
<dbReference type="SMART" id="SM00632">
    <property type="entry name" value="Aamy_C"/>
    <property type="match status" value="1"/>
</dbReference>
<organism evidence="15 16">
    <name type="scientific">Ruminococcus bovis</name>
    <dbReference type="NCBI Taxonomy" id="2564099"/>
    <lineage>
        <taxon>Bacteria</taxon>
        <taxon>Bacillati</taxon>
        <taxon>Bacillota</taxon>
        <taxon>Clostridia</taxon>
        <taxon>Eubacteriales</taxon>
        <taxon>Oscillospiraceae</taxon>
        <taxon>Ruminococcus</taxon>
    </lineage>
</organism>
<evidence type="ECO:0000256" key="13">
    <source>
        <dbReference type="SAM" id="SignalP"/>
    </source>
</evidence>
<feature type="region of interest" description="Disordered" evidence="12">
    <location>
        <begin position="783"/>
        <end position="810"/>
    </location>
</feature>
<evidence type="ECO:0000256" key="12">
    <source>
        <dbReference type="SAM" id="MobiDB-lite"/>
    </source>
</evidence>
<dbReference type="InterPro" id="IPR017853">
    <property type="entry name" value="GH"/>
</dbReference>
<dbReference type="InterPro" id="IPR031965">
    <property type="entry name" value="CBM26"/>
</dbReference>
<dbReference type="AlphaFoldDB" id="A0A4P8XV66"/>
<evidence type="ECO:0000256" key="10">
    <source>
        <dbReference type="ARBA" id="ARBA00023295"/>
    </source>
</evidence>
<keyword evidence="16" id="KW-1185">Reference proteome</keyword>
<dbReference type="Gene3D" id="3.20.20.80">
    <property type="entry name" value="Glycosidases"/>
    <property type="match status" value="1"/>
</dbReference>
<feature type="signal peptide" evidence="13">
    <location>
        <begin position="1"/>
        <end position="27"/>
    </location>
</feature>
<evidence type="ECO:0000256" key="7">
    <source>
        <dbReference type="ARBA" id="ARBA00022801"/>
    </source>
</evidence>
<dbReference type="SUPFAM" id="SSF51011">
    <property type="entry name" value="Glycosyl hydrolase domain"/>
    <property type="match status" value="1"/>
</dbReference>
<dbReference type="PRINTS" id="PR00110">
    <property type="entry name" value="ALPHAAMYLASE"/>
</dbReference>
<comment type="catalytic activity">
    <reaction evidence="1">
        <text>Endohydrolysis of (1-&gt;4)-alpha-D-glucosidic linkages in polysaccharides containing three or more (1-&gt;4)-alpha-linked D-glucose units.</text>
        <dbReference type="EC" id="3.2.1.1"/>
    </reaction>
</comment>
<evidence type="ECO:0000256" key="5">
    <source>
        <dbReference type="ARBA" id="ARBA00017303"/>
    </source>
</evidence>
<keyword evidence="13" id="KW-0732">Signal</keyword>
<keyword evidence="6" id="KW-0479">Metal-binding</keyword>
<evidence type="ECO:0000256" key="6">
    <source>
        <dbReference type="ARBA" id="ARBA00022723"/>
    </source>
</evidence>
<feature type="region of interest" description="Disordered" evidence="12">
    <location>
        <begin position="681"/>
        <end position="700"/>
    </location>
</feature>
<dbReference type="EMBL" id="CP039381">
    <property type="protein sequence ID" value="QCT06294.1"/>
    <property type="molecule type" value="Genomic_DNA"/>
</dbReference>
<dbReference type="Pfam" id="PF00404">
    <property type="entry name" value="Dockerin_1"/>
    <property type="match status" value="1"/>
</dbReference>
<dbReference type="EC" id="3.2.1.1" evidence="4"/>
<dbReference type="GO" id="GO:0046872">
    <property type="term" value="F:metal ion binding"/>
    <property type="evidence" value="ECO:0007669"/>
    <property type="project" value="UniProtKB-KW"/>
</dbReference>
<dbReference type="PANTHER" id="PTHR43447">
    <property type="entry name" value="ALPHA-AMYLASE"/>
    <property type="match status" value="1"/>
</dbReference>
<dbReference type="Gene3D" id="2.60.40.1180">
    <property type="entry name" value="Golgi alpha-mannosidase II"/>
    <property type="match status" value="1"/>
</dbReference>
<evidence type="ECO:0000256" key="4">
    <source>
        <dbReference type="ARBA" id="ARBA00012595"/>
    </source>
</evidence>
<dbReference type="InterPro" id="IPR013780">
    <property type="entry name" value="Glyco_hydro_b"/>
</dbReference>
<dbReference type="Gene3D" id="2.60.40.10">
    <property type="entry name" value="Immunoglobulins"/>
    <property type="match status" value="1"/>
</dbReference>
<name>A0A4P8XV66_9FIRM</name>
<evidence type="ECO:0000256" key="9">
    <source>
        <dbReference type="ARBA" id="ARBA00023277"/>
    </source>
</evidence>
<accession>A0A4P8XV66</accession>
<dbReference type="Proteomes" id="UP000301475">
    <property type="component" value="Chromosome"/>
</dbReference>
<comment type="similarity">
    <text evidence="3 11">Belongs to the glycosyl hydrolase 13 family.</text>
</comment>
<dbReference type="GO" id="GO:0000272">
    <property type="term" value="P:polysaccharide catabolic process"/>
    <property type="evidence" value="ECO:0007669"/>
    <property type="project" value="InterPro"/>
</dbReference>
<sequence>MKCKKKFVSFVLSLCMAVTATSIPVVSAVSVDKSASKASTTTVSTSANAYGLADNIQDGQILQCFNWSFDNIKKNMKTIAEQGFTAVQTSPIQVAKESTAGKTAKGSWWVLYQPVDFAIETNAHGTSALGTTSQFKAMCDEAHKYGVKVVVDAVLNHMGNKSKNDLSPCIPDEIRNNSSLWHDISKNSWYASRYDITQYCMDGIPDLNTGNKTVQDYATKFLKECVDNGADGFRFDGAKHIETPDDSGFGSDFWPTVLNATTSYAKSTRGVTPFYYGEVLDKTTGNDDQSNGQSIVNSYTSLMSITLSSVSNSIRNAVNSNNAQGAIRSDFNLDDGSKAAGNKSVLWNESHDTYQAGTSSNVGNANMDKTWALVGTRQQACGMYLARPNNWGSAMMGQADVTNWADETVKAINKFKNDMIGQSEYLSAEKGIAYNERGTKGVVLVSCGSNNVNVTAHKMANGTYKDVITGNDFQVANGKISGTIGSSGVAVVYDAKTGPLNTISQAGGSFKANTLDLTLGLKDATSGTYQIDNGTVETYTGTKTITIGKGVDFGSTITVKLTATDGTDTSNASYTFKKVDPDQIQKIYFDNSSYNWSSVYAYIYNDTDSVAKWPGKQMTKDSSTGYYVVEVPDEFANGSVIFAENSTATTNRYPADMEPGLELSGSSMKFSANHKWEEYNQQTTTTTKPTTTTSKTNPTTATTVPSATYLYGDLNFDKQINVKDAVEVTKYIVSKVTFTDIQKKAADVNGDGNIDVKDATLIQKYGIKMLDTFPAGKTFSYSDPTAPTTATTKPTTVTTTTKPTTATTATTAPSGNTIKIDMSAIATGTERWAAYLWNDTGSVWVDIKDNTLSVPSGYENLIICRMNGATTENNWDNRWNQSENLKVSGGTTYKATGWGSGNLFSGTWA</sequence>
<dbReference type="InterPro" id="IPR016134">
    <property type="entry name" value="Dockerin_dom"/>
</dbReference>
<protein>
    <recommendedName>
        <fullName evidence="5">Alpha-amylase</fullName>
        <ecNumber evidence="4">3.2.1.1</ecNumber>
    </recommendedName>
</protein>
<feature type="chain" id="PRO_5038656373" description="Alpha-amylase" evidence="13">
    <location>
        <begin position="28"/>
        <end position="909"/>
    </location>
</feature>
<keyword evidence="8" id="KW-0106">Calcium</keyword>
<dbReference type="CDD" id="cd14256">
    <property type="entry name" value="Dockerin_I"/>
    <property type="match status" value="1"/>
</dbReference>
<dbReference type="OrthoDB" id="9761789at2"/>
<dbReference type="SMART" id="SM00642">
    <property type="entry name" value="Aamy"/>
    <property type="match status" value="1"/>
</dbReference>
<dbReference type="InterPro" id="IPR006047">
    <property type="entry name" value="GH13_cat_dom"/>
</dbReference>
<evidence type="ECO:0000256" key="8">
    <source>
        <dbReference type="ARBA" id="ARBA00022837"/>
    </source>
</evidence>
<dbReference type="GO" id="GO:0004556">
    <property type="term" value="F:alpha-amylase activity"/>
    <property type="evidence" value="ECO:0007669"/>
    <property type="project" value="UniProtKB-EC"/>
</dbReference>
<feature type="domain" description="Dockerin" evidence="14">
    <location>
        <begin position="707"/>
        <end position="775"/>
    </location>
</feature>
<keyword evidence="9" id="KW-0119">Carbohydrate metabolism</keyword>
<dbReference type="PROSITE" id="PS51766">
    <property type="entry name" value="DOCKERIN"/>
    <property type="match status" value="1"/>
</dbReference>
<comment type="cofactor">
    <cofactor evidence="2">
        <name>Ca(2+)</name>
        <dbReference type="ChEBI" id="CHEBI:29108"/>
    </cofactor>
</comment>
<dbReference type="Pfam" id="PF16738">
    <property type="entry name" value="CBM26"/>
    <property type="match status" value="1"/>
</dbReference>
<keyword evidence="7" id="KW-0378">Hydrolase</keyword>
<dbReference type="Gene3D" id="1.10.1330.10">
    <property type="entry name" value="Dockerin domain"/>
    <property type="match status" value="1"/>
</dbReference>
<evidence type="ECO:0000313" key="15">
    <source>
        <dbReference type="EMBL" id="QCT06294.1"/>
    </source>
</evidence>
<keyword evidence="10" id="KW-0326">Glycosidase</keyword>
<evidence type="ECO:0000256" key="3">
    <source>
        <dbReference type="ARBA" id="ARBA00008061"/>
    </source>
</evidence>
<proteinExistence type="inferred from homology"/>
<evidence type="ECO:0000256" key="11">
    <source>
        <dbReference type="RuleBase" id="RU003615"/>
    </source>
</evidence>
<dbReference type="SUPFAM" id="SSF63446">
    <property type="entry name" value="Type I dockerin domain"/>
    <property type="match status" value="1"/>
</dbReference>
<dbReference type="InterPro" id="IPR002105">
    <property type="entry name" value="Dockerin_1_rpt"/>
</dbReference>
<dbReference type="InterPro" id="IPR031319">
    <property type="entry name" value="A-amylase_C"/>
</dbReference>
<dbReference type="Pfam" id="PF00128">
    <property type="entry name" value="Alpha-amylase"/>
    <property type="match status" value="1"/>
</dbReference>
<evidence type="ECO:0000256" key="2">
    <source>
        <dbReference type="ARBA" id="ARBA00001913"/>
    </source>
</evidence>
<evidence type="ECO:0000313" key="16">
    <source>
        <dbReference type="Proteomes" id="UP000301475"/>
    </source>
</evidence>
<dbReference type="InterPro" id="IPR013783">
    <property type="entry name" value="Ig-like_fold"/>
</dbReference>
<evidence type="ECO:0000256" key="1">
    <source>
        <dbReference type="ARBA" id="ARBA00000548"/>
    </source>
</evidence>
<evidence type="ECO:0000259" key="14">
    <source>
        <dbReference type="PROSITE" id="PS51766"/>
    </source>
</evidence>
<dbReference type="SUPFAM" id="SSF51445">
    <property type="entry name" value="(Trans)glycosidases"/>
    <property type="match status" value="1"/>
</dbReference>
<dbReference type="KEGG" id="ruj:E5Z56_02515"/>
<dbReference type="RefSeq" id="WP_138156379.1">
    <property type="nucleotide sequence ID" value="NZ_CP039381.1"/>
</dbReference>
<gene>
    <name evidence="15" type="ORF">E5Z56_02515</name>
</gene>
<feature type="compositionally biased region" description="Low complexity" evidence="12">
    <location>
        <begin position="784"/>
        <end position="810"/>
    </location>
</feature>
<dbReference type="InterPro" id="IPR036439">
    <property type="entry name" value="Dockerin_dom_sf"/>
</dbReference>